<evidence type="ECO:0000256" key="3">
    <source>
        <dbReference type="ARBA" id="ARBA00004269"/>
    </source>
</evidence>
<evidence type="ECO:0000256" key="1">
    <source>
        <dbReference type="ARBA" id="ARBA00003440"/>
    </source>
</evidence>
<dbReference type="GO" id="GO:0031965">
    <property type="term" value="C:nuclear membrane"/>
    <property type="evidence" value="ECO:0007669"/>
    <property type="project" value="UniProtKB-SubCell"/>
</dbReference>
<evidence type="ECO:0000256" key="14">
    <source>
        <dbReference type="SAM" id="MobiDB-lite"/>
    </source>
</evidence>
<comment type="function">
    <text evidence="1">Plays a role in the regulation of neuronal activity.</text>
</comment>
<dbReference type="Pfam" id="PF09726">
    <property type="entry name" value="Macoilin"/>
    <property type="match status" value="1"/>
</dbReference>
<evidence type="ECO:0000256" key="13">
    <source>
        <dbReference type="SAM" id="Coils"/>
    </source>
</evidence>
<feature type="transmembrane region" description="Helical" evidence="15">
    <location>
        <begin position="21"/>
        <end position="42"/>
    </location>
</feature>
<dbReference type="Proteomes" id="UP000198287">
    <property type="component" value="Unassembled WGS sequence"/>
</dbReference>
<accession>A0A226EE41</accession>
<evidence type="ECO:0000313" key="17">
    <source>
        <dbReference type="Proteomes" id="UP000198287"/>
    </source>
</evidence>
<keyword evidence="5" id="KW-0597">Phosphoprotein</keyword>
<feature type="region of interest" description="Disordered" evidence="14">
    <location>
        <begin position="248"/>
        <end position="384"/>
    </location>
</feature>
<dbReference type="STRING" id="158441.A0A226EE41"/>
<keyword evidence="11" id="KW-0539">Nucleus</keyword>
<keyword evidence="10" id="KW-0325">Glycoprotein</keyword>
<evidence type="ECO:0000256" key="5">
    <source>
        <dbReference type="ARBA" id="ARBA00022553"/>
    </source>
</evidence>
<evidence type="ECO:0000256" key="10">
    <source>
        <dbReference type="ARBA" id="ARBA00023180"/>
    </source>
</evidence>
<feature type="compositionally biased region" description="Basic residues" evidence="14">
    <location>
        <begin position="322"/>
        <end position="332"/>
    </location>
</feature>
<sequence length="602" mass="65828">MKRRNVDATKTRRPVKKIPKLYDGFYTGLVVYVKLVLLWVAVMGGDFLLEFRLEYLYPIYLLVHNAYEAYKFQGVAFALLLVCIVVSVDVICLGAIPPAWLFLLGSLAVWGQVGWSLTPLGPFLLIPTLIYLDGKSIRPLPTQPISPLAAHCVGFPLVSLGFAVKSFLGTKLKQRTRNDVGRQNDMLFSILWDALPNLAPPLQLPSPSPPPPLTIMTTSSPAIVNNNENVVNGSAVLVKGKVSPTTARRKSFENGDILSPLSLMDHNHHHHHNASPSPSPSSSSTSLLNGGTTTTTKHVNSNGVAAAMASSSSPREQQQSSHSHHHNNHHNHVNNNNASSNSNLSSSSGAASSQSSAATAANNSSAASPLSNSSHHMASSSSQYASPCPTCAAALLAPKKKKEECCIKLESEVRRLRSDLHSVRSVESDLRGQISAVQTSERNLRGDVALLQGEHEALQLKYSALQSKSQEERQSYEKKLLEERRQKDSAIKKQTKASLECSGDCKRKLRDADREKDGLRRDLKISEDKTIRLERELQNVKSTLMLEQKNKESSAETAKLLSLLSALQDQNAHLESSLGAETRLKLDLFSALGEARRQLSIR</sequence>
<evidence type="ECO:0000256" key="8">
    <source>
        <dbReference type="ARBA" id="ARBA00022989"/>
    </source>
</evidence>
<feature type="compositionally biased region" description="Low complexity" evidence="14">
    <location>
        <begin position="333"/>
        <end position="384"/>
    </location>
</feature>
<evidence type="ECO:0000256" key="4">
    <source>
        <dbReference type="ARBA" id="ARBA00021882"/>
    </source>
</evidence>
<proteinExistence type="predicted"/>
<dbReference type="PANTHER" id="PTHR47464">
    <property type="entry name" value="MACOILIN"/>
    <property type="match status" value="1"/>
</dbReference>
<dbReference type="AlphaFoldDB" id="A0A226EE41"/>
<dbReference type="EMBL" id="LNIX01000004">
    <property type="protein sequence ID" value="OXA55690.1"/>
    <property type="molecule type" value="Genomic_DNA"/>
</dbReference>
<organism evidence="16 17">
    <name type="scientific">Folsomia candida</name>
    <name type="common">Springtail</name>
    <dbReference type="NCBI Taxonomy" id="158441"/>
    <lineage>
        <taxon>Eukaryota</taxon>
        <taxon>Metazoa</taxon>
        <taxon>Ecdysozoa</taxon>
        <taxon>Arthropoda</taxon>
        <taxon>Hexapoda</taxon>
        <taxon>Collembola</taxon>
        <taxon>Entomobryomorpha</taxon>
        <taxon>Isotomoidea</taxon>
        <taxon>Isotomidae</taxon>
        <taxon>Proisotominae</taxon>
        <taxon>Folsomia</taxon>
    </lineage>
</organism>
<keyword evidence="9 15" id="KW-0472">Membrane</keyword>
<feature type="transmembrane region" description="Helical" evidence="15">
    <location>
        <begin position="100"/>
        <end position="125"/>
    </location>
</feature>
<gene>
    <name evidence="16" type="ORF">Fcan01_08975</name>
</gene>
<dbReference type="InterPro" id="IPR019130">
    <property type="entry name" value="Macoilin"/>
</dbReference>
<evidence type="ECO:0000256" key="6">
    <source>
        <dbReference type="ARBA" id="ARBA00022692"/>
    </source>
</evidence>
<evidence type="ECO:0000256" key="15">
    <source>
        <dbReference type="SAM" id="Phobius"/>
    </source>
</evidence>
<evidence type="ECO:0000256" key="12">
    <source>
        <dbReference type="ARBA" id="ARBA00031129"/>
    </source>
</evidence>
<dbReference type="OMA" id="KQRTACE"/>
<dbReference type="GO" id="GO:0023041">
    <property type="term" value="P:neuronal signal transduction"/>
    <property type="evidence" value="ECO:0007669"/>
    <property type="project" value="InterPro"/>
</dbReference>
<dbReference type="OrthoDB" id="10071111at2759"/>
<reference evidence="16 17" key="1">
    <citation type="submission" date="2015-12" db="EMBL/GenBank/DDBJ databases">
        <title>The genome of Folsomia candida.</title>
        <authorList>
            <person name="Faddeeva A."/>
            <person name="Derks M.F."/>
            <person name="Anvar Y."/>
            <person name="Smit S."/>
            <person name="Van Straalen N."/>
            <person name="Roelofs D."/>
        </authorList>
    </citation>
    <scope>NUCLEOTIDE SEQUENCE [LARGE SCALE GENOMIC DNA]</scope>
    <source>
        <strain evidence="16 17">VU population</strain>
        <tissue evidence="16">Whole body</tissue>
    </source>
</reference>
<dbReference type="PANTHER" id="PTHR47464:SF2">
    <property type="entry name" value="MACOILIN"/>
    <property type="match status" value="1"/>
</dbReference>
<evidence type="ECO:0000256" key="2">
    <source>
        <dbReference type="ARBA" id="ARBA00004232"/>
    </source>
</evidence>
<evidence type="ECO:0000256" key="9">
    <source>
        <dbReference type="ARBA" id="ARBA00023136"/>
    </source>
</evidence>
<comment type="caution">
    <text evidence="16">The sequence shown here is derived from an EMBL/GenBank/DDBJ whole genome shotgun (WGS) entry which is preliminary data.</text>
</comment>
<evidence type="ECO:0000256" key="7">
    <source>
        <dbReference type="ARBA" id="ARBA00022824"/>
    </source>
</evidence>
<dbReference type="GO" id="GO:0030867">
    <property type="term" value="C:rough endoplasmic reticulum membrane"/>
    <property type="evidence" value="ECO:0007669"/>
    <property type="project" value="UniProtKB-SubCell"/>
</dbReference>
<evidence type="ECO:0000313" key="16">
    <source>
        <dbReference type="EMBL" id="OXA55690.1"/>
    </source>
</evidence>
<keyword evidence="17" id="KW-1185">Reference proteome</keyword>
<name>A0A226EE41_FOLCA</name>
<protein>
    <recommendedName>
        <fullName evidence="4">Macoilin</fullName>
    </recommendedName>
    <alternativeName>
        <fullName evidence="12">Transmembrane protein 57</fullName>
    </alternativeName>
</protein>
<feature type="coiled-coil region" evidence="13">
    <location>
        <begin position="448"/>
        <end position="543"/>
    </location>
</feature>
<comment type="subcellular location">
    <subcellularLocation>
        <location evidence="2">Nucleus membrane</location>
        <topology evidence="2">Multi-pass membrane protein</topology>
    </subcellularLocation>
    <subcellularLocation>
        <location evidence="3">Rough endoplasmic reticulum membrane</location>
        <topology evidence="3">Multi-pass membrane protein</topology>
    </subcellularLocation>
</comment>
<keyword evidence="7" id="KW-0256">Endoplasmic reticulum</keyword>
<keyword evidence="8 15" id="KW-1133">Transmembrane helix</keyword>
<keyword evidence="6 15" id="KW-0812">Transmembrane</keyword>
<feature type="compositionally biased region" description="Low complexity" evidence="14">
    <location>
        <begin position="274"/>
        <end position="321"/>
    </location>
</feature>
<feature type="transmembrane region" description="Helical" evidence="15">
    <location>
        <begin position="72"/>
        <end position="93"/>
    </location>
</feature>
<feature type="transmembrane region" description="Helical" evidence="15">
    <location>
        <begin position="145"/>
        <end position="168"/>
    </location>
</feature>
<keyword evidence="13" id="KW-0175">Coiled coil</keyword>
<evidence type="ECO:0000256" key="11">
    <source>
        <dbReference type="ARBA" id="ARBA00023242"/>
    </source>
</evidence>